<feature type="transmembrane region" description="Helical" evidence="2">
    <location>
        <begin position="16"/>
        <end position="36"/>
    </location>
</feature>
<keyword evidence="2" id="KW-0472">Membrane</keyword>
<accession>A0ABQ2B6P8</accession>
<keyword evidence="2" id="KW-1133">Transmembrane helix</keyword>
<evidence type="ECO:0000313" key="3">
    <source>
        <dbReference type="EMBL" id="GGI06595.1"/>
    </source>
</evidence>
<sequence length="146" mass="14447">MRAHHPPRPPASTRRGVVGMLLLAVLLVGVVAMHAMGGSSTHHGGPAAVVGHEAPAPAVHKGADVAPDTTGDATGDAGHGTTTDGVGHEAATAMCLMVLVGLLALVVPGRAVLVVLRPGRHLTGLAGPPVRGATPPDLHALGISRT</sequence>
<keyword evidence="2" id="KW-0812">Transmembrane</keyword>
<dbReference type="Proteomes" id="UP000632535">
    <property type="component" value="Unassembled WGS sequence"/>
</dbReference>
<dbReference type="EMBL" id="BMDG01000003">
    <property type="protein sequence ID" value="GGI06595.1"/>
    <property type="molecule type" value="Genomic_DNA"/>
</dbReference>
<gene>
    <name evidence="3" type="ORF">GCM10007368_11950</name>
</gene>
<dbReference type="InterPro" id="IPR046151">
    <property type="entry name" value="DUF6153"/>
</dbReference>
<comment type="caution">
    <text evidence="3">The sequence shown here is derived from an EMBL/GenBank/DDBJ whole genome shotgun (WGS) entry which is preliminary data.</text>
</comment>
<feature type="transmembrane region" description="Helical" evidence="2">
    <location>
        <begin position="90"/>
        <end position="116"/>
    </location>
</feature>
<evidence type="ECO:0000313" key="4">
    <source>
        <dbReference type="Proteomes" id="UP000632535"/>
    </source>
</evidence>
<protein>
    <submittedName>
        <fullName evidence="3">Uncharacterized protein</fullName>
    </submittedName>
</protein>
<feature type="compositionally biased region" description="Low complexity" evidence="1">
    <location>
        <begin position="64"/>
        <end position="83"/>
    </location>
</feature>
<proteinExistence type="predicted"/>
<organism evidence="3 4">
    <name type="scientific">Isoptericola cucumis</name>
    <dbReference type="NCBI Taxonomy" id="1776856"/>
    <lineage>
        <taxon>Bacteria</taxon>
        <taxon>Bacillati</taxon>
        <taxon>Actinomycetota</taxon>
        <taxon>Actinomycetes</taxon>
        <taxon>Micrococcales</taxon>
        <taxon>Promicromonosporaceae</taxon>
        <taxon>Isoptericola</taxon>
    </lineage>
</organism>
<keyword evidence="4" id="KW-1185">Reference proteome</keyword>
<dbReference type="RefSeq" id="WP_188522735.1">
    <property type="nucleotide sequence ID" value="NZ_BMDG01000003.1"/>
</dbReference>
<reference evidence="4" key="1">
    <citation type="journal article" date="2019" name="Int. J. Syst. Evol. Microbiol.">
        <title>The Global Catalogue of Microorganisms (GCM) 10K type strain sequencing project: providing services to taxonomists for standard genome sequencing and annotation.</title>
        <authorList>
            <consortium name="The Broad Institute Genomics Platform"/>
            <consortium name="The Broad Institute Genome Sequencing Center for Infectious Disease"/>
            <person name="Wu L."/>
            <person name="Ma J."/>
        </authorList>
    </citation>
    <scope>NUCLEOTIDE SEQUENCE [LARGE SCALE GENOMIC DNA]</scope>
    <source>
        <strain evidence="4">CCM 8653</strain>
    </source>
</reference>
<dbReference type="Pfam" id="PF19650">
    <property type="entry name" value="DUF6153"/>
    <property type="match status" value="1"/>
</dbReference>
<name>A0ABQ2B6P8_9MICO</name>
<evidence type="ECO:0000256" key="1">
    <source>
        <dbReference type="SAM" id="MobiDB-lite"/>
    </source>
</evidence>
<feature type="region of interest" description="Disordered" evidence="1">
    <location>
        <begin position="59"/>
        <end position="83"/>
    </location>
</feature>
<evidence type="ECO:0000256" key="2">
    <source>
        <dbReference type="SAM" id="Phobius"/>
    </source>
</evidence>